<protein>
    <submittedName>
        <fullName evidence="2">Uncharacterized protein</fullName>
    </submittedName>
</protein>
<reference evidence="2" key="1">
    <citation type="submission" date="2020-08" db="EMBL/GenBank/DDBJ databases">
        <title>Multicomponent nature underlies the extraordinary mechanical properties of spider dragline silk.</title>
        <authorList>
            <person name="Kono N."/>
            <person name="Nakamura H."/>
            <person name="Mori M."/>
            <person name="Yoshida Y."/>
            <person name="Ohtoshi R."/>
            <person name="Malay A.D."/>
            <person name="Moran D.A.P."/>
            <person name="Tomita M."/>
            <person name="Numata K."/>
            <person name="Arakawa K."/>
        </authorList>
    </citation>
    <scope>NUCLEOTIDE SEQUENCE</scope>
</reference>
<dbReference type="AlphaFoldDB" id="A0A8X6UAA0"/>
<comment type="caution">
    <text evidence="2">The sequence shown here is derived from an EMBL/GenBank/DDBJ whole genome shotgun (WGS) entry which is preliminary data.</text>
</comment>
<dbReference type="Proteomes" id="UP000887013">
    <property type="component" value="Unassembled WGS sequence"/>
</dbReference>
<proteinExistence type="predicted"/>
<sequence>MRMKLMLHSMVCMACVAWSFWASMLVFPALVHGKHMRGSADAIFHGVLGIERVDFEAEVDAISDKTTSPSGGSESILVVRNSMLGFATRGYIRTSEVKMV</sequence>
<dbReference type="EMBL" id="BMAW01074111">
    <property type="protein sequence ID" value="GFT90715.1"/>
    <property type="molecule type" value="Genomic_DNA"/>
</dbReference>
<gene>
    <name evidence="2" type="ORF">NPIL_553121</name>
</gene>
<feature type="signal peptide" evidence="1">
    <location>
        <begin position="1"/>
        <end position="33"/>
    </location>
</feature>
<keyword evidence="3" id="KW-1185">Reference proteome</keyword>
<accession>A0A8X6UAA0</accession>
<evidence type="ECO:0000313" key="2">
    <source>
        <dbReference type="EMBL" id="GFT90715.1"/>
    </source>
</evidence>
<keyword evidence="1" id="KW-0732">Signal</keyword>
<name>A0A8X6UAA0_NEPPI</name>
<evidence type="ECO:0000313" key="3">
    <source>
        <dbReference type="Proteomes" id="UP000887013"/>
    </source>
</evidence>
<organism evidence="2 3">
    <name type="scientific">Nephila pilipes</name>
    <name type="common">Giant wood spider</name>
    <name type="synonym">Nephila maculata</name>
    <dbReference type="NCBI Taxonomy" id="299642"/>
    <lineage>
        <taxon>Eukaryota</taxon>
        <taxon>Metazoa</taxon>
        <taxon>Ecdysozoa</taxon>
        <taxon>Arthropoda</taxon>
        <taxon>Chelicerata</taxon>
        <taxon>Arachnida</taxon>
        <taxon>Araneae</taxon>
        <taxon>Araneomorphae</taxon>
        <taxon>Entelegynae</taxon>
        <taxon>Araneoidea</taxon>
        <taxon>Nephilidae</taxon>
        <taxon>Nephila</taxon>
    </lineage>
</organism>
<feature type="chain" id="PRO_5036450722" evidence="1">
    <location>
        <begin position="34"/>
        <end position="100"/>
    </location>
</feature>
<evidence type="ECO:0000256" key="1">
    <source>
        <dbReference type="SAM" id="SignalP"/>
    </source>
</evidence>